<accession>A0A4S3PU19</accession>
<organism evidence="3 4">
    <name type="scientific">Bacillus timonensis</name>
    <dbReference type="NCBI Taxonomy" id="1033734"/>
    <lineage>
        <taxon>Bacteria</taxon>
        <taxon>Bacillati</taxon>
        <taxon>Bacillota</taxon>
        <taxon>Bacilli</taxon>
        <taxon>Bacillales</taxon>
        <taxon>Bacillaceae</taxon>
        <taxon>Bacillus</taxon>
    </lineage>
</organism>
<evidence type="ECO:0000259" key="2">
    <source>
        <dbReference type="Pfam" id="PF13115"/>
    </source>
</evidence>
<dbReference type="RefSeq" id="WP_136379060.1">
    <property type="nucleotide sequence ID" value="NZ_SLUB01000010.1"/>
</dbReference>
<name>A0A4S3PU19_9BACI</name>
<dbReference type="Pfam" id="PF13115">
    <property type="entry name" value="YtkA"/>
    <property type="match status" value="1"/>
</dbReference>
<evidence type="ECO:0000256" key="1">
    <source>
        <dbReference type="SAM" id="SignalP"/>
    </source>
</evidence>
<dbReference type="PROSITE" id="PS51257">
    <property type="entry name" value="PROKAR_LIPOPROTEIN"/>
    <property type="match status" value="1"/>
</dbReference>
<dbReference type="Proteomes" id="UP000306477">
    <property type="component" value="Unassembled WGS sequence"/>
</dbReference>
<feature type="signal peptide" evidence="1">
    <location>
        <begin position="1"/>
        <end position="20"/>
    </location>
</feature>
<keyword evidence="4" id="KW-1185">Reference proteome</keyword>
<feature type="domain" description="YtkA-like" evidence="2">
    <location>
        <begin position="21"/>
        <end position="99"/>
    </location>
</feature>
<keyword evidence="1" id="KW-0732">Signal</keyword>
<gene>
    <name evidence="3" type="ORF">E1I69_07860</name>
</gene>
<comment type="caution">
    <text evidence="3">The sequence shown here is derived from an EMBL/GenBank/DDBJ whole genome shotgun (WGS) entry which is preliminary data.</text>
</comment>
<reference evidence="3 4" key="1">
    <citation type="journal article" date="2019" name="Indoor Air">
        <title>Impacts of indoor surface finishes on bacterial viability.</title>
        <authorList>
            <person name="Hu J."/>
            <person name="Maamar S.B."/>
            <person name="Glawe A.J."/>
            <person name="Gottel N."/>
            <person name="Gilbert J.A."/>
            <person name="Hartmann E.M."/>
        </authorList>
    </citation>
    <scope>NUCLEOTIDE SEQUENCE [LARGE SCALE GENOMIC DNA]</scope>
    <source>
        <strain evidence="3 4">AF060A6</strain>
    </source>
</reference>
<dbReference type="InterPro" id="IPR032693">
    <property type="entry name" value="YtkA-like_dom"/>
</dbReference>
<proteinExistence type="predicted"/>
<dbReference type="OrthoDB" id="2475673at2"/>
<dbReference type="AlphaFoldDB" id="A0A4S3PU19"/>
<dbReference type="EMBL" id="SLUB01000010">
    <property type="protein sequence ID" value="THE13249.1"/>
    <property type="molecule type" value="Genomic_DNA"/>
</dbReference>
<sequence length="300" mass="34728">MKRYLALCFSILLLGLTGCATSNNWEVQVNKPLYYIENKEALFEVQITEESKPVVDLEIDAEFSMANMDHGTYTLTLTEEANGLYGGKIELPMAGDWEIVLNINQNGKKLEKVLSYTVSEAKGVATINGEWITEEDLDFYRFINKLHIAINRVEDEKTKKGQELDEALAHWDSQEKMNDDKNQLITQIIRLRSIAMLGLEKGHTASEDEIKAEINSVRDQYERYEVATNMIKEYGDDKFWETQEKQYKLIVLSQKVQFDVIEKVRKENPNVNEQEMMYLAQKQYEELLVSQVSSLEIELM</sequence>
<evidence type="ECO:0000313" key="3">
    <source>
        <dbReference type="EMBL" id="THE13249.1"/>
    </source>
</evidence>
<feature type="chain" id="PRO_5039195455" description="YtkA-like domain-containing protein" evidence="1">
    <location>
        <begin position="21"/>
        <end position="300"/>
    </location>
</feature>
<evidence type="ECO:0000313" key="4">
    <source>
        <dbReference type="Proteomes" id="UP000306477"/>
    </source>
</evidence>
<protein>
    <recommendedName>
        <fullName evidence="2">YtkA-like domain-containing protein</fullName>
    </recommendedName>
</protein>